<dbReference type="EMBL" id="UINC01081392">
    <property type="protein sequence ID" value="SVC25196.1"/>
    <property type="molecule type" value="Genomic_DNA"/>
</dbReference>
<keyword evidence="2" id="KW-0812">Transmembrane</keyword>
<dbReference type="AlphaFoldDB" id="A0A382KLY1"/>
<feature type="transmembrane region" description="Helical" evidence="2">
    <location>
        <begin position="35"/>
        <end position="54"/>
    </location>
</feature>
<accession>A0A382KLY1</accession>
<reference evidence="3" key="1">
    <citation type="submission" date="2018-05" db="EMBL/GenBank/DDBJ databases">
        <authorList>
            <person name="Lanie J.A."/>
            <person name="Ng W.-L."/>
            <person name="Kazmierczak K.M."/>
            <person name="Andrzejewski T.M."/>
            <person name="Davidsen T.M."/>
            <person name="Wayne K.J."/>
            <person name="Tettelin H."/>
            <person name="Glass J.I."/>
            <person name="Rusch D."/>
            <person name="Podicherti R."/>
            <person name="Tsui H.-C.T."/>
            <person name="Winkler M.E."/>
        </authorList>
    </citation>
    <scope>NUCLEOTIDE SEQUENCE</scope>
</reference>
<feature type="compositionally biased region" description="Polar residues" evidence="1">
    <location>
        <begin position="1"/>
        <end position="14"/>
    </location>
</feature>
<evidence type="ECO:0000256" key="1">
    <source>
        <dbReference type="SAM" id="MobiDB-lite"/>
    </source>
</evidence>
<sequence>MRPFKSQIQKMSDTNSEENKNKTPEKMARLAWPKAKYGVVLAAIIIIVGNLIYYKDTIFSFLK</sequence>
<evidence type="ECO:0000256" key="2">
    <source>
        <dbReference type="SAM" id="Phobius"/>
    </source>
</evidence>
<protein>
    <submittedName>
        <fullName evidence="3">Uncharacterized protein</fullName>
    </submittedName>
</protein>
<feature type="region of interest" description="Disordered" evidence="1">
    <location>
        <begin position="1"/>
        <end position="25"/>
    </location>
</feature>
<proteinExistence type="predicted"/>
<name>A0A382KLY1_9ZZZZ</name>
<gene>
    <name evidence="3" type="ORF">METZ01_LOCUS278050</name>
</gene>
<keyword evidence="2" id="KW-0472">Membrane</keyword>
<organism evidence="3">
    <name type="scientific">marine metagenome</name>
    <dbReference type="NCBI Taxonomy" id="408172"/>
    <lineage>
        <taxon>unclassified sequences</taxon>
        <taxon>metagenomes</taxon>
        <taxon>ecological metagenomes</taxon>
    </lineage>
</organism>
<keyword evidence="2" id="KW-1133">Transmembrane helix</keyword>
<evidence type="ECO:0000313" key="3">
    <source>
        <dbReference type="EMBL" id="SVC25196.1"/>
    </source>
</evidence>